<dbReference type="InterPro" id="IPR000700">
    <property type="entry name" value="PAS-assoc_C"/>
</dbReference>
<dbReference type="PROSITE" id="PS50113">
    <property type="entry name" value="PAC"/>
    <property type="match status" value="1"/>
</dbReference>
<evidence type="ECO:0000259" key="1">
    <source>
        <dbReference type="PROSITE" id="PS50112"/>
    </source>
</evidence>
<dbReference type="InterPro" id="IPR000160">
    <property type="entry name" value="GGDEF_dom"/>
</dbReference>
<dbReference type="EMBL" id="CP003096">
    <property type="protein sequence ID" value="AER65927.1"/>
    <property type="molecule type" value="Genomic_DNA"/>
</dbReference>
<name>G7V698_THELD</name>
<dbReference type="SUPFAM" id="SSF55073">
    <property type="entry name" value="Nucleotide cyclase"/>
    <property type="match status" value="1"/>
</dbReference>
<dbReference type="PANTHER" id="PTHR46663:SF4">
    <property type="entry name" value="DIGUANYLATE CYCLASE DGCT-RELATED"/>
    <property type="match status" value="1"/>
</dbReference>
<dbReference type="InterPro" id="IPR052163">
    <property type="entry name" value="DGC-Regulatory_Protein"/>
</dbReference>
<dbReference type="GO" id="GO:0006355">
    <property type="term" value="P:regulation of DNA-templated transcription"/>
    <property type="evidence" value="ECO:0007669"/>
    <property type="project" value="InterPro"/>
</dbReference>
<dbReference type="STRING" id="580340.Tlie_0181"/>
<sequence length="302" mass="34554">MKLDFDKKFYEEIIENLNDGLYIVDTNRVIRFWNKAAERLTGFTAEEVIGYSCSDNILMHVDEEGNSLCKERCPIVYAFETGKGQEAEVYLHHKDGHRVPVWIRVGLIRDKDGNIIGASELFSDLSSRDAYRLKVAELESIAMLDALTGLPNRYYMEHEINSRIEERKRLGVPFGILFMDIDHFKHFNDTYGHDVGDKVLKMVAQTFVSNSRPFDVYARWGGEEFLAVIRNVDVVELEKIGNRMRMLVGESFVMHEGKKLKVTISVGATLFRDGDTLESVVKRADTLLYESKNAGRNRITVG</sequence>
<reference evidence="5" key="1">
    <citation type="submission" date="2011-10" db="EMBL/GenBank/DDBJ databases">
        <title>The complete genome of chromosome of Thermovirga lienii DSM 17291.</title>
        <authorList>
            <consortium name="US DOE Joint Genome Institute (JGI-PGF)"/>
            <person name="Lucas S."/>
            <person name="Copeland A."/>
            <person name="Lapidus A."/>
            <person name="Glavina del Rio T."/>
            <person name="Dalin E."/>
            <person name="Tice H."/>
            <person name="Bruce D."/>
            <person name="Goodwin L."/>
            <person name="Pitluck S."/>
            <person name="Peters L."/>
            <person name="Mikhailova N."/>
            <person name="Saunders E."/>
            <person name="Kyrpides N."/>
            <person name="Mavromatis K."/>
            <person name="Ivanova N."/>
            <person name="Last F.I."/>
            <person name="Brettin T."/>
            <person name="Detter J.C."/>
            <person name="Han C."/>
            <person name="Larimer F."/>
            <person name="Land M."/>
            <person name="Hauser L."/>
            <person name="Markowitz V."/>
            <person name="Cheng J.-F."/>
            <person name="Hugenholtz P."/>
            <person name="Woyke T."/>
            <person name="Wu D."/>
            <person name="Spring S."/>
            <person name="Schroeder M."/>
            <person name="Brambilla E.-M."/>
            <person name="Klenk H.-P."/>
            <person name="Eisen J.A."/>
        </authorList>
    </citation>
    <scope>NUCLEOTIDE SEQUENCE [LARGE SCALE GENOMIC DNA]</scope>
    <source>
        <strain evidence="5">ATCC BAA-1197 / DSM 17291 / Cas60314</strain>
    </source>
</reference>
<dbReference type="NCBIfam" id="TIGR00229">
    <property type="entry name" value="sensory_box"/>
    <property type="match status" value="1"/>
</dbReference>
<dbReference type="eggNOG" id="COG3829">
    <property type="taxonomic scope" value="Bacteria"/>
</dbReference>
<dbReference type="NCBIfam" id="TIGR00254">
    <property type="entry name" value="GGDEF"/>
    <property type="match status" value="1"/>
</dbReference>
<feature type="domain" description="PAC" evidence="2">
    <location>
        <begin position="85"/>
        <end position="137"/>
    </location>
</feature>
<dbReference type="FunFam" id="3.30.70.270:FF:000001">
    <property type="entry name" value="Diguanylate cyclase domain protein"/>
    <property type="match status" value="1"/>
</dbReference>
<dbReference type="SMART" id="SM00267">
    <property type="entry name" value="GGDEF"/>
    <property type="match status" value="1"/>
</dbReference>
<feature type="domain" description="PAS" evidence="1">
    <location>
        <begin position="6"/>
        <end position="82"/>
    </location>
</feature>
<gene>
    <name evidence="4" type="ordered locus">Tlie_0181</name>
</gene>
<dbReference type="InterPro" id="IPR043128">
    <property type="entry name" value="Rev_trsase/Diguanyl_cyclase"/>
</dbReference>
<dbReference type="InterPro" id="IPR013767">
    <property type="entry name" value="PAS_fold"/>
</dbReference>
<dbReference type="Pfam" id="PF00990">
    <property type="entry name" value="GGDEF"/>
    <property type="match status" value="1"/>
</dbReference>
<dbReference type="SMART" id="SM00091">
    <property type="entry name" value="PAS"/>
    <property type="match status" value="1"/>
</dbReference>
<evidence type="ECO:0000313" key="4">
    <source>
        <dbReference type="EMBL" id="AER65927.1"/>
    </source>
</evidence>
<dbReference type="Pfam" id="PF00989">
    <property type="entry name" value="PAS"/>
    <property type="match status" value="1"/>
</dbReference>
<proteinExistence type="predicted"/>
<dbReference type="SUPFAM" id="SSF55785">
    <property type="entry name" value="PYP-like sensor domain (PAS domain)"/>
    <property type="match status" value="1"/>
</dbReference>
<protein>
    <submittedName>
        <fullName evidence="4">Diguanylate cyclase with PAS/PAC sensor</fullName>
    </submittedName>
</protein>
<dbReference type="KEGG" id="tli:Tlie_0181"/>
<reference evidence="4 5" key="2">
    <citation type="journal article" date="2012" name="Stand. Genomic Sci.">
        <title>Genome sequence of the moderately thermophilic, amino-acid-degrading and sulfur-reducing bacterium Thermovirga lienii type strain (Cas60314(T)).</title>
        <authorList>
            <person name="Goker M."/>
            <person name="Saunders E."/>
            <person name="Lapidus A."/>
            <person name="Nolan M."/>
            <person name="Lucas S."/>
            <person name="Hammon N."/>
            <person name="Deshpande S."/>
            <person name="Cheng J.F."/>
            <person name="Han C."/>
            <person name="Tapia R."/>
            <person name="Goodwin L.A."/>
            <person name="Pitluck S."/>
            <person name="Liolios K."/>
            <person name="Mavromatis K."/>
            <person name="Pagani I."/>
            <person name="Ivanova N."/>
            <person name="Mikhailova N."/>
            <person name="Pati A."/>
            <person name="Chen A."/>
            <person name="Palaniappan K."/>
            <person name="Land M."/>
            <person name="Chang Y.J."/>
            <person name="Jeffries C.D."/>
            <person name="Brambilla E.M."/>
            <person name="Rohde M."/>
            <person name="Spring S."/>
            <person name="Detter J.C."/>
            <person name="Woyke T."/>
            <person name="Bristow J."/>
            <person name="Eisen J.A."/>
            <person name="Markowitz V."/>
            <person name="Hugenholtz P."/>
            <person name="Kyrpides N.C."/>
            <person name="Klenk H.P."/>
        </authorList>
    </citation>
    <scope>NUCLEOTIDE SEQUENCE [LARGE SCALE GENOMIC DNA]</scope>
    <source>
        <strain evidence="5">ATCC BAA-1197 / DSM 17291 / Cas60314</strain>
    </source>
</reference>
<dbReference type="HOGENOM" id="CLU_000445_11_4_0"/>
<dbReference type="PANTHER" id="PTHR46663">
    <property type="entry name" value="DIGUANYLATE CYCLASE DGCT-RELATED"/>
    <property type="match status" value="1"/>
</dbReference>
<dbReference type="InterPro" id="IPR035965">
    <property type="entry name" value="PAS-like_dom_sf"/>
</dbReference>
<dbReference type="eggNOG" id="COG3706">
    <property type="taxonomic scope" value="Bacteria"/>
</dbReference>
<dbReference type="CDD" id="cd00130">
    <property type="entry name" value="PAS"/>
    <property type="match status" value="1"/>
</dbReference>
<dbReference type="PROSITE" id="PS50887">
    <property type="entry name" value="GGDEF"/>
    <property type="match status" value="1"/>
</dbReference>
<keyword evidence="5" id="KW-1185">Reference proteome</keyword>
<evidence type="ECO:0000259" key="3">
    <source>
        <dbReference type="PROSITE" id="PS50887"/>
    </source>
</evidence>
<evidence type="ECO:0000259" key="2">
    <source>
        <dbReference type="PROSITE" id="PS50113"/>
    </source>
</evidence>
<evidence type="ECO:0000313" key="5">
    <source>
        <dbReference type="Proteomes" id="UP000005868"/>
    </source>
</evidence>
<dbReference type="PROSITE" id="PS50112">
    <property type="entry name" value="PAS"/>
    <property type="match status" value="1"/>
</dbReference>
<accession>G7V698</accession>
<dbReference type="InterPro" id="IPR029787">
    <property type="entry name" value="Nucleotide_cyclase"/>
</dbReference>
<dbReference type="InterPro" id="IPR000014">
    <property type="entry name" value="PAS"/>
</dbReference>
<organism evidence="4 5">
    <name type="scientific">Thermovirga lienii (strain ATCC BAA-1197 / DSM 17291 / Cas60314)</name>
    <dbReference type="NCBI Taxonomy" id="580340"/>
    <lineage>
        <taxon>Bacteria</taxon>
        <taxon>Thermotogati</taxon>
        <taxon>Synergistota</taxon>
        <taxon>Synergistia</taxon>
        <taxon>Synergistales</taxon>
        <taxon>Thermovirgaceae</taxon>
        <taxon>Thermovirga</taxon>
    </lineage>
</organism>
<dbReference type="AlphaFoldDB" id="G7V698"/>
<dbReference type="Gene3D" id="3.30.70.270">
    <property type="match status" value="1"/>
</dbReference>
<dbReference type="Proteomes" id="UP000005868">
    <property type="component" value="Chromosome"/>
</dbReference>
<dbReference type="CDD" id="cd01949">
    <property type="entry name" value="GGDEF"/>
    <property type="match status" value="1"/>
</dbReference>
<feature type="domain" description="GGDEF" evidence="3">
    <location>
        <begin position="172"/>
        <end position="302"/>
    </location>
</feature>
<dbReference type="Gene3D" id="3.30.450.20">
    <property type="entry name" value="PAS domain"/>
    <property type="match status" value="1"/>
</dbReference>